<dbReference type="GO" id="GO:0008784">
    <property type="term" value="F:alanine racemase activity"/>
    <property type="evidence" value="ECO:0007669"/>
    <property type="project" value="TreeGrafter"/>
</dbReference>
<evidence type="ECO:0000313" key="6">
    <source>
        <dbReference type="EMBL" id="SCS75477.1"/>
    </source>
</evidence>
<dbReference type="Gene3D" id="3.20.20.10">
    <property type="entry name" value="Alanine racemase"/>
    <property type="match status" value="1"/>
</dbReference>
<dbReference type="InterPro" id="IPR029066">
    <property type="entry name" value="PLP-binding_barrel"/>
</dbReference>
<comment type="cofactor">
    <cofactor evidence="1">
        <name>pyridoxal 5'-phosphate</name>
        <dbReference type="ChEBI" id="CHEBI:597326"/>
    </cofactor>
</comment>
<organism evidence="5 8">
    <name type="scientific">Staphylococcus caeli</name>
    <dbReference type="NCBI Taxonomy" id="2201815"/>
    <lineage>
        <taxon>Bacteria</taxon>
        <taxon>Bacillati</taxon>
        <taxon>Bacillota</taxon>
        <taxon>Bacilli</taxon>
        <taxon>Bacillales</taxon>
        <taxon>Staphylococcaceae</taxon>
        <taxon>Staphylococcus</taxon>
    </lineage>
</organism>
<dbReference type="GO" id="GO:0030170">
    <property type="term" value="F:pyridoxal phosphate binding"/>
    <property type="evidence" value="ECO:0007669"/>
    <property type="project" value="TreeGrafter"/>
</dbReference>
<dbReference type="Pfam" id="PF01168">
    <property type="entry name" value="Ala_racemase_N"/>
    <property type="match status" value="1"/>
</dbReference>
<dbReference type="AlphaFoldDB" id="A0A1D4KNX2"/>
<dbReference type="SUPFAM" id="SSF51419">
    <property type="entry name" value="PLP-binding barrel"/>
    <property type="match status" value="1"/>
</dbReference>
<proteinExistence type="predicted"/>
<reference evidence="6 7" key="2">
    <citation type="submission" date="2016-09" db="EMBL/GenBank/DDBJ databases">
        <authorList>
            <consortium name="Pathogen Informatics"/>
            <person name="Sun Q."/>
            <person name="Inoue M."/>
        </authorList>
    </citation>
    <scope>NUCLEOTIDE SEQUENCE [LARGE SCALE GENOMIC DNA]</scope>
    <source>
        <strain evidence="6 7">82C</strain>
    </source>
</reference>
<dbReference type="CDD" id="cd06815">
    <property type="entry name" value="PLPDE_III_AR_like_1"/>
    <property type="match status" value="1"/>
</dbReference>
<protein>
    <submittedName>
        <fullName evidence="5">Amino acid racemase</fullName>
    </submittedName>
</protein>
<dbReference type="OrthoDB" id="504078at2"/>
<evidence type="ECO:0000313" key="7">
    <source>
        <dbReference type="Proteomes" id="UP000095412"/>
    </source>
</evidence>
<keyword evidence="7" id="KW-1185">Reference proteome</keyword>
<feature type="domain" description="Alanine racemase N-terminal" evidence="4">
    <location>
        <begin position="6"/>
        <end position="220"/>
    </location>
</feature>
<dbReference type="InterPro" id="IPR000821">
    <property type="entry name" value="Ala_racemase"/>
</dbReference>
<name>A0A1D4KNX2_9STAP</name>
<dbReference type="PANTHER" id="PTHR30511">
    <property type="entry name" value="ALANINE RACEMASE"/>
    <property type="match status" value="1"/>
</dbReference>
<reference evidence="5 8" key="1">
    <citation type="submission" date="2016-09" db="EMBL/GenBank/DDBJ databases">
        <authorList>
            <consortium name="Pathogen Informatics"/>
        </authorList>
    </citation>
    <scope>NUCLEOTIDE SEQUENCE [LARGE SCALE GENOMIC DNA]</scope>
    <source>
        <strain evidence="5 8">82B</strain>
    </source>
</reference>
<evidence type="ECO:0000256" key="3">
    <source>
        <dbReference type="ARBA" id="ARBA00023235"/>
    </source>
</evidence>
<dbReference type="Proteomes" id="UP000095768">
    <property type="component" value="Unassembled WGS sequence"/>
</dbReference>
<dbReference type="EMBL" id="FMPI01000005">
    <property type="protein sequence ID" value="SCS75477.1"/>
    <property type="molecule type" value="Genomic_DNA"/>
</dbReference>
<gene>
    <name evidence="5" type="ORF">SAMEA2297795_01007</name>
    <name evidence="6" type="ORF">SAMEA2297796_01096</name>
</gene>
<sequence>MAHVNINLSKIKYNAQILSLLFQQHQMRFTPVIKCVGGDRRIVEILKDIGITHFADARIENMTKSNDEDLSFTMIRNTGKNELESVVRHTNVSIQTELETIRELNDIAGRLGVKHSVMLMVDWKDGREGVLTYDVIHYINEILYMHHIHIIGLSFNFMCFQSIIPTEEDVTLINQFVDSVENETNMRFQIISGGNSSMLPQMLYRDFGKINELRVGETLFRGVETTSNQSIASLYQNVITLEAEIVEIKPRMDLTTGRPYLQAIVDIGNLDTHVEDIVPLHHRIKIIGATSDHVMIDLWNQEHYQIGDRIQFSLGYKALAQSMYMNNIEKHYIYDEAIEQLSNNINIKKTNRI</sequence>
<evidence type="ECO:0000313" key="8">
    <source>
        <dbReference type="Proteomes" id="UP000095768"/>
    </source>
</evidence>
<evidence type="ECO:0000259" key="4">
    <source>
        <dbReference type="Pfam" id="PF01168"/>
    </source>
</evidence>
<evidence type="ECO:0000256" key="2">
    <source>
        <dbReference type="ARBA" id="ARBA00022898"/>
    </source>
</evidence>
<dbReference type="RefSeq" id="WP_069995287.1">
    <property type="nucleotide sequence ID" value="NZ_FMPG01000003.1"/>
</dbReference>
<dbReference type="InterPro" id="IPR001608">
    <property type="entry name" value="Ala_racemase_N"/>
</dbReference>
<keyword evidence="2" id="KW-0663">Pyridoxal phosphate</keyword>
<dbReference type="Proteomes" id="UP000095412">
    <property type="component" value="Unassembled WGS sequence"/>
</dbReference>
<dbReference type="PANTHER" id="PTHR30511:SF3">
    <property type="entry name" value="LYSINE RACEMASE"/>
    <property type="match status" value="1"/>
</dbReference>
<evidence type="ECO:0000256" key="1">
    <source>
        <dbReference type="ARBA" id="ARBA00001933"/>
    </source>
</evidence>
<dbReference type="GO" id="GO:0005829">
    <property type="term" value="C:cytosol"/>
    <property type="evidence" value="ECO:0007669"/>
    <property type="project" value="TreeGrafter"/>
</dbReference>
<evidence type="ECO:0000313" key="5">
    <source>
        <dbReference type="EMBL" id="SCS73331.1"/>
    </source>
</evidence>
<dbReference type="EMBL" id="FMPG01000003">
    <property type="protein sequence ID" value="SCS73331.1"/>
    <property type="molecule type" value="Genomic_DNA"/>
</dbReference>
<accession>A0A1D4KNX2</accession>
<keyword evidence="3" id="KW-0413">Isomerase</keyword>